<dbReference type="CDD" id="cd02440">
    <property type="entry name" value="AdoMet_MTases"/>
    <property type="match status" value="1"/>
</dbReference>
<gene>
    <name evidence="13" type="ORF">GXW79_06895</name>
</gene>
<dbReference type="PANTHER" id="PTHR11579:SF0">
    <property type="entry name" value="PROTEIN-L-ISOASPARTATE(D-ASPARTATE) O-METHYLTRANSFERASE"/>
    <property type="match status" value="1"/>
</dbReference>
<comment type="similarity">
    <text evidence="2">Belongs to the methyltransferase superfamily. L-isoaspartyl/D-aspartyl protein methyltransferase family.</text>
</comment>
<comment type="caution">
    <text evidence="13">The sequence shown here is derived from an EMBL/GenBank/DDBJ whole genome shotgun (WGS) entry which is preliminary data.</text>
</comment>
<keyword evidence="14" id="KW-1185">Reference proteome</keyword>
<evidence type="ECO:0000256" key="6">
    <source>
        <dbReference type="ARBA" id="ARBA00022603"/>
    </source>
</evidence>
<sequence length="330" mass="36021">MSIERRHLFAAGAALALPNLARAQDPTTESPLASVAEPPAPRPPSTPQPIPTTTPVGGTWSHANYLAAMRASGRETSLTEPNFRIIQGRRVEALRRIENYLRTRFGAADPAVLRAFAEVPREYYHYMYEGGRAAPLEAYEADPKPWAIGYGSALSDYLGQAYMTQACEPKPEHVVLEIGTGSGFQSSLLSRIVSKQYSIEIIQPLGRAVQRIYAPLGYGNVETRVGDGFFGWPEVEGGFDTIIVTCAAQYVPPALLAQLKPGGRMLIPIGQPFRRGQFLYIYTKDAEGRVRSRKDVGVYFIPMTGEMQRRAAPPGTPVAPPGPPANPPRT</sequence>
<evidence type="ECO:0000256" key="4">
    <source>
        <dbReference type="ARBA" id="ARBA00013346"/>
    </source>
</evidence>
<evidence type="ECO:0000256" key="1">
    <source>
        <dbReference type="ARBA" id="ARBA00004496"/>
    </source>
</evidence>
<dbReference type="GO" id="GO:0032259">
    <property type="term" value="P:methylation"/>
    <property type="evidence" value="ECO:0007669"/>
    <property type="project" value="UniProtKB-KW"/>
</dbReference>
<evidence type="ECO:0000313" key="13">
    <source>
        <dbReference type="EMBL" id="MBR0654801.1"/>
    </source>
</evidence>
<accession>A0AAF1K0P0</accession>
<evidence type="ECO:0000256" key="11">
    <source>
        <dbReference type="ARBA" id="ARBA00031350"/>
    </source>
</evidence>
<protein>
    <recommendedName>
        <fullName evidence="4">Protein-L-isoaspartate O-methyltransferase</fullName>
        <ecNumber evidence="3">2.1.1.77</ecNumber>
    </recommendedName>
    <alternativeName>
        <fullName evidence="11">L-isoaspartyl protein carboxyl methyltransferase</fullName>
    </alternativeName>
    <alternativeName>
        <fullName evidence="9">Protein L-isoaspartyl methyltransferase</fullName>
    </alternativeName>
    <alternativeName>
        <fullName evidence="10">Protein-beta-aspartate methyltransferase</fullName>
    </alternativeName>
</protein>
<evidence type="ECO:0000256" key="7">
    <source>
        <dbReference type="ARBA" id="ARBA00022679"/>
    </source>
</evidence>
<keyword evidence="7" id="KW-0808">Transferase</keyword>
<keyword evidence="8" id="KW-0949">S-adenosyl-L-methionine</keyword>
<keyword evidence="6" id="KW-0489">Methyltransferase</keyword>
<name>A0AAF1K0P0_9PROT</name>
<evidence type="ECO:0000256" key="8">
    <source>
        <dbReference type="ARBA" id="ARBA00022691"/>
    </source>
</evidence>
<evidence type="ECO:0000256" key="2">
    <source>
        <dbReference type="ARBA" id="ARBA00005369"/>
    </source>
</evidence>
<reference evidence="13" key="1">
    <citation type="submission" date="2020-01" db="EMBL/GenBank/DDBJ databases">
        <authorList>
            <person name="Rat A."/>
        </authorList>
    </citation>
    <scope>NUCLEOTIDE SEQUENCE</scope>
    <source>
        <strain evidence="13">LMG 28251</strain>
    </source>
</reference>
<organism evidence="13 14">
    <name type="scientific">Plastoroseomonas arctica</name>
    <dbReference type="NCBI Taxonomy" id="1509237"/>
    <lineage>
        <taxon>Bacteria</taxon>
        <taxon>Pseudomonadati</taxon>
        <taxon>Pseudomonadota</taxon>
        <taxon>Alphaproteobacteria</taxon>
        <taxon>Acetobacterales</taxon>
        <taxon>Acetobacteraceae</taxon>
        <taxon>Plastoroseomonas</taxon>
    </lineage>
</organism>
<dbReference type="EC" id="2.1.1.77" evidence="3"/>
<reference evidence="13" key="2">
    <citation type="journal article" date="2021" name="Syst. Appl. Microbiol.">
        <title>Roseomonas hellenica sp. nov., isolated from roots of wild-growing Alkanna tinctoria.</title>
        <authorList>
            <person name="Rat A."/>
            <person name="Naranjo H.D."/>
            <person name="Lebbe L."/>
            <person name="Cnockaert M."/>
            <person name="Krigas N."/>
            <person name="Grigoriadou K."/>
            <person name="Maloupa E."/>
            <person name="Willems A."/>
        </authorList>
    </citation>
    <scope>NUCLEOTIDE SEQUENCE</scope>
    <source>
        <strain evidence="13">LMG 28251</strain>
    </source>
</reference>
<evidence type="ECO:0000256" key="10">
    <source>
        <dbReference type="ARBA" id="ARBA00031323"/>
    </source>
</evidence>
<dbReference type="Proteomes" id="UP001196068">
    <property type="component" value="Unassembled WGS sequence"/>
</dbReference>
<feature type="region of interest" description="Disordered" evidence="12">
    <location>
        <begin position="308"/>
        <end position="330"/>
    </location>
</feature>
<keyword evidence="5" id="KW-0963">Cytoplasm</keyword>
<proteinExistence type="inferred from homology"/>
<evidence type="ECO:0000256" key="12">
    <source>
        <dbReference type="SAM" id="MobiDB-lite"/>
    </source>
</evidence>
<dbReference type="SUPFAM" id="SSF53335">
    <property type="entry name" value="S-adenosyl-L-methionine-dependent methyltransferases"/>
    <property type="match status" value="1"/>
</dbReference>
<comment type="subcellular location">
    <subcellularLocation>
        <location evidence="1">Cytoplasm</location>
    </subcellularLocation>
</comment>
<dbReference type="GO" id="GO:0005737">
    <property type="term" value="C:cytoplasm"/>
    <property type="evidence" value="ECO:0007669"/>
    <property type="project" value="UniProtKB-SubCell"/>
</dbReference>
<evidence type="ECO:0000256" key="9">
    <source>
        <dbReference type="ARBA" id="ARBA00030757"/>
    </source>
</evidence>
<dbReference type="Gene3D" id="3.40.50.150">
    <property type="entry name" value="Vaccinia Virus protein VP39"/>
    <property type="match status" value="1"/>
</dbReference>
<feature type="compositionally biased region" description="Pro residues" evidence="12">
    <location>
        <begin position="314"/>
        <end position="330"/>
    </location>
</feature>
<dbReference type="Pfam" id="PF01135">
    <property type="entry name" value="PCMT"/>
    <property type="match status" value="1"/>
</dbReference>
<dbReference type="AlphaFoldDB" id="A0AAF1K0P0"/>
<evidence type="ECO:0000256" key="3">
    <source>
        <dbReference type="ARBA" id="ARBA00011890"/>
    </source>
</evidence>
<feature type="compositionally biased region" description="Pro residues" evidence="12">
    <location>
        <begin position="38"/>
        <end position="52"/>
    </location>
</feature>
<feature type="region of interest" description="Disordered" evidence="12">
    <location>
        <begin position="21"/>
        <end position="57"/>
    </location>
</feature>
<evidence type="ECO:0000313" key="14">
    <source>
        <dbReference type="Proteomes" id="UP001196068"/>
    </source>
</evidence>
<dbReference type="InterPro" id="IPR000682">
    <property type="entry name" value="PCMT"/>
</dbReference>
<dbReference type="GO" id="GO:0004719">
    <property type="term" value="F:protein-L-isoaspartate (D-aspartate) O-methyltransferase activity"/>
    <property type="evidence" value="ECO:0007669"/>
    <property type="project" value="UniProtKB-EC"/>
</dbReference>
<evidence type="ECO:0000256" key="5">
    <source>
        <dbReference type="ARBA" id="ARBA00022490"/>
    </source>
</evidence>
<dbReference type="PANTHER" id="PTHR11579">
    <property type="entry name" value="PROTEIN-L-ISOASPARTATE O-METHYLTRANSFERASE"/>
    <property type="match status" value="1"/>
</dbReference>
<dbReference type="RefSeq" id="WP_246503791.1">
    <property type="nucleotide sequence ID" value="NZ_JAAEDH010000006.1"/>
</dbReference>
<dbReference type="EMBL" id="JAAEDH010000006">
    <property type="protein sequence ID" value="MBR0654801.1"/>
    <property type="molecule type" value="Genomic_DNA"/>
</dbReference>
<dbReference type="InterPro" id="IPR029063">
    <property type="entry name" value="SAM-dependent_MTases_sf"/>
</dbReference>